<protein>
    <submittedName>
        <fullName evidence="1">Uncharacterized protein</fullName>
    </submittedName>
</protein>
<evidence type="ECO:0000313" key="1">
    <source>
        <dbReference type="EMBL" id="JAD69318.1"/>
    </source>
</evidence>
<proteinExistence type="predicted"/>
<accession>A0A0A9C4D6</accession>
<reference evidence="1" key="2">
    <citation type="journal article" date="2015" name="Data Brief">
        <title>Shoot transcriptome of the giant reed, Arundo donax.</title>
        <authorList>
            <person name="Barrero R.A."/>
            <person name="Guerrero F.D."/>
            <person name="Moolhuijzen P."/>
            <person name="Goolsby J.A."/>
            <person name="Tidwell J."/>
            <person name="Bellgard S.E."/>
            <person name="Bellgard M.I."/>
        </authorList>
    </citation>
    <scope>NUCLEOTIDE SEQUENCE</scope>
    <source>
        <tissue evidence="1">Shoot tissue taken approximately 20 cm above the soil surface</tissue>
    </source>
</reference>
<sequence length="60" mass="7127">MQLIPAYPCSSSIFLVSVQTDNDMDRQREFSRETSTDLQIQGHWTVVKQRVRRTSRRSFH</sequence>
<organism evidence="1">
    <name type="scientific">Arundo donax</name>
    <name type="common">Giant reed</name>
    <name type="synonym">Donax arundinaceus</name>
    <dbReference type="NCBI Taxonomy" id="35708"/>
    <lineage>
        <taxon>Eukaryota</taxon>
        <taxon>Viridiplantae</taxon>
        <taxon>Streptophyta</taxon>
        <taxon>Embryophyta</taxon>
        <taxon>Tracheophyta</taxon>
        <taxon>Spermatophyta</taxon>
        <taxon>Magnoliopsida</taxon>
        <taxon>Liliopsida</taxon>
        <taxon>Poales</taxon>
        <taxon>Poaceae</taxon>
        <taxon>PACMAD clade</taxon>
        <taxon>Arundinoideae</taxon>
        <taxon>Arundineae</taxon>
        <taxon>Arundo</taxon>
    </lineage>
</organism>
<reference evidence="1" key="1">
    <citation type="submission" date="2014-09" db="EMBL/GenBank/DDBJ databases">
        <authorList>
            <person name="Magalhaes I.L.F."/>
            <person name="Oliveira U."/>
            <person name="Santos F.R."/>
            <person name="Vidigal T.H.D.A."/>
            <person name="Brescovit A.D."/>
            <person name="Santos A.J."/>
        </authorList>
    </citation>
    <scope>NUCLEOTIDE SEQUENCE</scope>
    <source>
        <tissue evidence="1">Shoot tissue taken approximately 20 cm above the soil surface</tissue>
    </source>
</reference>
<dbReference type="EMBL" id="GBRH01228577">
    <property type="protein sequence ID" value="JAD69318.1"/>
    <property type="molecule type" value="Transcribed_RNA"/>
</dbReference>
<dbReference type="AlphaFoldDB" id="A0A0A9C4D6"/>
<name>A0A0A9C4D6_ARUDO</name>